<evidence type="ECO:0000313" key="3">
    <source>
        <dbReference type="EMBL" id="NNU61547.1"/>
    </source>
</evidence>
<dbReference type="Proteomes" id="UP000574931">
    <property type="component" value="Unassembled WGS sequence"/>
</dbReference>
<gene>
    <name evidence="3" type="ORF">HKX02_15010</name>
    <name evidence="4" type="ORF">OHAE_1375</name>
</gene>
<protein>
    <submittedName>
        <fullName evidence="4">Uncharacterized protein</fullName>
    </submittedName>
</protein>
<proteinExistence type="predicted"/>
<organism evidence="4 5">
    <name type="scientific">Ochrobactrum soli</name>
    <dbReference type="NCBI Taxonomy" id="2448455"/>
    <lineage>
        <taxon>Bacteria</taxon>
        <taxon>Pseudomonadati</taxon>
        <taxon>Pseudomonadota</taxon>
        <taxon>Alphaproteobacteria</taxon>
        <taxon>Hyphomicrobiales</taxon>
        <taxon>Brucellaceae</taxon>
        <taxon>Brucella/Ochrobactrum group</taxon>
        <taxon>Ochrobactrum</taxon>
    </lineage>
</organism>
<feature type="compositionally biased region" description="Basic and acidic residues" evidence="1">
    <location>
        <begin position="36"/>
        <end position="71"/>
    </location>
</feature>
<evidence type="ECO:0000313" key="6">
    <source>
        <dbReference type="Proteomes" id="UP000574931"/>
    </source>
</evidence>
<evidence type="ECO:0000313" key="5">
    <source>
        <dbReference type="Proteomes" id="UP000246073"/>
    </source>
</evidence>
<reference evidence="5" key="2">
    <citation type="submission" date="2017-12" db="EMBL/GenBank/DDBJ databases">
        <authorList>
            <person name="Diaz M."/>
        </authorList>
    </citation>
    <scope>NUCLEOTIDE SEQUENCE [LARGE SCALE GENOMIC DNA]</scope>
    <source>
        <strain evidence="5">FI11154</strain>
    </source>
</reference>
<feature type="region of interest" description="Disordered" evidence="1">
    <location>
        <begin position="29"/>
        <end position="95"/>
    </location>
</feature>
<evidence type="ECO:0000256" key="2">
    <source>
        <dbReference type="SAM" id="SignalP"/>
    </source>
</evidence>
<feature type="signal peptide" evidence="2">
    <location>
        <begin position="1"/>
        <end position="29"/>
    </location>
</feature>
<evidence type="ECO:0000313" key="4">
    <source>
        <dbReference type="EMBL" id="SPL65508.1"/>
    </source>
</evidence>
<accession>A0A2P9HMY1</accession>
<dbReference type="EMBL" id="JABFCY010000009">
    <property type="protein sequence ID" value="NNU61547.1"/>
    <property type="molecule type" value="Genomic_DNA"/>
</dbReference>
<dbReference type="RefSeq" id="WP_109369130.1">
    <property type="nucleotide sequence ID" value="NZ_JABFCY010000009.1"/>
</dbReference>
<feature type="chain" id="PRO_5044578393" evidence="2">
    <location>
        <begin position="30"/>
        <end position="222"/>
    </location>
</feature>
<dbReference type="Proteomes" id="UP000246073">
    <property type="component" value="Unassembled WGS sequence"/>
</dbReference>
<reference evidence="3 6" key="3">
    <citation type="submission" date="2020-05" db="EMBL/GenBank/DDBJ databases">
        <title>Draft Genome Sequence of Ochrobactrum soli Isolated from Stable Fly Gut.</title>
        <authorList>
            <person name="Pileggi M.T."/>
            <person name="Vazhakkala L.J."/>
            <person name="Wong C.N."/>
        </authorList>
    </citation>
    <scope>NUCLEOTIDE SEQUENCE [LARGE SCALE GENOMIC DNA]</scope>
    <source>
        <strain evidence="3 6">MTP-C0764</strain>
    </source>
</reference>
<sequence>MSIDRMKSLRLAVLASALGLSVALPQAYAQEAPKPAAKEAQKPAAKENAEPTAQKKPEAAETKAPVEETKPSEQTQDAANGVTVPEYRDDRSSPQALIESYYNAINRKEYTRAYGYYSEEGREPDFKTFVKGYENTKSVKVALRKTEPDPGAGQIYWSQPLAIEAESNDGKKEVFGGCYTIHLTNPAMQEEPPFKPIEIMTGSLSKSELELEKSVPEACEAP</sequence>
<dbReference type="AlphaFoldDB" id="A0A2P9HMY1"/>
<keyword evidence="2" id="KW-0732">Signal</keyword>
<name>A0A2P9HMY1_9HYPH</name>
<dbReference type="EMBL" id="OOFM01000005">
    <property type="protein sequence ID" value="SPL65508.1"/>
    <property type="molecule type" value="Genomic_DNA"/>
</dbReference>
<reference evidence="4" key="1">
    <citation type="submission" date="2017-12" db="EMBL/GenBank/DDBJ databases">
        <authorList>
            <person name="Hurst M.R.H."/>
        </authorList>
    </citation>
    <scope>NUCLEOTIDE SEQUENCE [LARGE SCALE GENOMIC DNA]</scope>
    <source>
        <strain evidence="4">FI11154</strain>
    </source>
</reference>
<keyword evidence="6" id="KW-1185">Reference proteome</keyword>
<evidence type="ECO:0000256" key="1">
    <source>
        <dbReference type="SAM" id="MobiDB-lite"/>
    </source>
</evidence>